<keyword evidence="1" id="KW-1133">Transmembrane helix</keyword>
<comment type="caution">
    <text evidence="2">The sequence shown here is derived from an EMBL/GenBank/DDBJ whole genome shotgun (WGS) entry which is preliminary data.</text>
</comment>
<reference evidence="2 3" key="1">
    <citation type="submission" date="2021-07" db="EMBL/GenBank/DDBJ databases">
        <title>Actinomadura sp. PM05-2 isolated from lichen.</title>
        <authorList>
            <person name="Somphong A."/>
            <person name="Phongsopitanun W."/>
            <person name="Tanasupawat S."/>
            <person name="Peongsungnone V."/>
        </authorList>
    </citation>
    <scope>NUCLEOTIDE SEQUENCE [LARGE SCALE GENOMIC DNA]</scope>
    <source>
        <strain evidence="2 3">PM05-2</strain>
    </source>
</reference>
<proteinExistence type="predicted"/>
<evidence type="ECO:0008006" key="4">
    <source>
        <dbReference type="Google" id="ProtNLM"/>
    </source>
</evidence>
<evidence type="ECO:0000313" key="2">
    <source>
        <dbReference type="EMBL" id="MBW8485419.1"/>
    </source>
</evidence>
<dbReference type="RefSeq" id="WP_220168651.1">
    <property type="nucleotide sequence ID" value="NZ_JAIBOA010000016.1"/>
</dbReference>
<keyword evidence="1" id="KW-0472">Membrane</keyword>
<keyword evidence="1" id="KW-0812">Transmembrane</keyword>
<sequence>MAYLVLPGGMEQSDRLAAAHWIVHRSRTRRSGDADRLYAELRDRVLRRAMRGPGRPGPRLGPWLRARPAAASGDDLELTGALGGLSAGARAAYVLHGVEGLPDDQVRARLAAIGVADAEVALAEAAALDEGTSPDERRALLARPALDPTIARLYGRAARPRRPAALVAAAAVLVGGGAVVAAGGLGAARSGAQAAFLGGRPEAVTEAPAGLWRRTTRLGLEAWNPRGDLAGDGGLAKEALRAWNGGERAVSYDGTGTAPPSGRPQLLYAGTVDGRRVALLHDDERVARYTALPGERGKRTLEVFPEGRILPGGASPLKLAPGRYLLPPWVTGVKAAPLGDGEARWADVPVRDGVTAPVGAAAGAGCWRGPVLELQQPEIAHGRPYTMADLGRLSAANLMYQPPPPAPVRRLGPHQIDGAPEAMPQGFALWGRLGCTPAGPAALDRAGRGDVESATAWEFWSGALPDKGGKGHWVCTRYAYDNGRSATYATLLDDRGAVLTGAHTDTWDCSRLQRDVVSGGWWRSPAGRWWYLAAASRRVTTLYADGPFERPAVKDGFLTARGPAGARPPSGRVLLTGGNYHGQLMPVFQARS</sequence>
<organism evidence="2 3">
    <name type="scientific">Actinomadura parmotrematis</name>
    <dbReference type="NCBI Taxonomy" id="2864039"/>
    <lineage>
        <taxon>Bacteria</taxon>
        <taxon>Bacillati</taxon>
        <taxon>Actinomycetota</taxon>
        <taxon>Actinomycetes</taxon>
        <taxon>Streptosporangiales</taxon>
        <taxon>Thermomonosporaceae</taxon>
        <taxon>Actinomadura</taxon>
    </lineage>
</organism>
<name>A0ABS7FYA7_9ACTN</name>
<evidence type="ECO:0000256" key="1">
    <source>
        <dbReference type="SAM" id="Phobius"/>
    </source>
</evidence>
<feature type="transmembrane region" description="Helical" evidence="1">
    <location>
        <begin position="164"/>
        <end position="187"/>
    </location>
</feature>
<dbReference type="Proteomes" id="UP000774570">
    <property type="component" value="Unassembled WGS sequence"/>
</dbReference>
<dbReference type="EMBL" id="JAIBOA010000016">
    <property type="protein sequence ID" value="MBW8485419.1"/>
    <property type="molecule type" value="Genomic_DNA"/>
</dbReference>
<protein>
    <recommendedName>
        <fullName evidence="4">DNA-directed RNA polymerase specialized sigma24 family protein</fullName>
    </recommendedName>
</protein>
<accession>A0ABS7FYA7</accession>
<keyword evidence="3" id="KW-1185">Reference proteome</keyword>
<gene>
    <name evidence="2" type="ORF">K1Y72_23775</name>
</gene>
<evidence type="ECO:0000313" key="3">
    <source>
        <dbReference type="Proteomes" id="UP000774570"/>
    </source>
</evidence>